<feature type="binding site" evidence="8">
    <location>
        <position position="6"/>
    </location>
    <ligand>
        <name>Fe cation</name>
        <dbReference type="ChEBI" id="CHEBI:24875"/>
    </ligand>
</feature>
<keyword evidence="3 7" id="KW-0813">Transport</keyword>
<sequence>MVKWLCTRCGYIYNEENGDIERGISSNTPFEKLPDSWVCPRCKAEKTFFKKMA</sequence>
<dbReference type="PIRSF" id="PIRSF000071">
    <property type="entry name" value="Rubredoxin"/>
    <property type="match status" value="1"/>
</dbReference>
<dbReference type="RefSeq" id="WP_214419239.1">
    <property type="nucleotide sequence ID" value="NZ_CP075546.1"/>
</dbReference>
<organism evidence="10 11">
    <name type="scientific">Methanospirillum purgamenti</name>
    <dbReference type="NCBI Taxonomy" id="2834276"/>
    <lineage>
        <taxon>Archaea</taxon>
        <taxon>Methanobacteriati</taxon>
        <taxon>Methanobacteriota</taxon>
        <taxon>Stenosarchaea group</taxon>
        <taxon>Methanomicrobia</taxon>
        <taxon>Methanomicrobiales</taxon>
        <taxon>Methanospirillaceae</taxon>
        <taxon>Methanospirillum</taxon>
    </lineage>
</organism>
<accession>A0A8E7AW46</accession>
<evidence type="ECO:0000259" key="9">
    <source>
        <dbReference type="PROSITE" id="PS50903"/>
    </source>
</evidence>
<dbReference type="KEGG" id="mrtj:KHC33_14050"/>
<evidence type="ECO:0000256" key="2">
    <source>
        <dbReference type="ARBA" id="ARBA00005337"/>
    </source>
</evidence>
<dbReference type="Pfam" id="PF00301">
    <property type="entry name" value="Rubredoxin"/>
    <property type="match status" value="1"/>
</dbReference>
<evidence type="ECO:0000256" key="5">
    <source>
        <dbReference type="ARBA" id="ARBA00022982"/>
    </source>
</evidence>
<dbReference type="EMBL" id="CP075546">
    <property type="protein sequence ID" value="QVV88430.1"/>
    <property type="molecule type" value="Genomic_DNA"/>
</dbReference>
<proteinExistence type="inferred from homology"/>
<dbReference type="InterPro" id="IPR024935">
    <property type="entry name" value="Rubredoxin_dom"/>
</dbReference>
<gene>
    <name evidence="10" type="ORF">KHC33_14050</name>
</gene>
<name>A0A8E7AW46_9EURY</name>
<evidence type="ECO:0000256" key="3">
    <source>
        <dbReference type="ARBA" id="ARBA00022448"/>
    </source>
</evidence>
<protein>
    <recommendedName>
        <fullName evidence="7">Rubredoxin</fullName>
    </recommendedName>
</protein>
<evidence type="ECO:0000256" key="6">
    <source>
        <dbReference type="ARBA" id="ARBA00023004"/>
    </source>
</evidence>
<keyword evidence="11" id="KW-1185">Reference proteome</keyword>
<evidence type="ECO:0000256" key="7">
    <source>
        <dbReference type="PIRNR" id="PIRNR000071"/>
    </source>
</evidence>
<comment type="function">
    <text evidence="1 7">Rubredoxin is a small nonheme, iron protein lacking acid-labile sulfide. Its single Fe, chelated to 4 Cys, functions as an electron acceptor and may also stabilize the conformation of the molecule.</text>
</comment>
<keyword evidence="4 7" id="KW-0479">Metal-binding</keyword>
<feature type="binding site" evidence="8">
    <location>
        <position position="39"/>
    </location>
    <ligand>
        <name>Fe cation</name>
        <dbReference type="ChEBI" id="CHEBI:24875"/>
    </ligand>
</feature>
<dbReference type="CDD" id="cd00730">
    <property type="entry name" value="rubredoxin"/>
    <property type="match status" value="1"/>
</dbReference>
<dbReference type="AlphaFoldDB" id="A0A8E7AW46"/>
<comment type="similarity">
    <text evidence="2 7">Belongs to the rubredoxin family.</text>
</comment>
<keyword evidence="5 7" id="KW-0249">Electron transport</keyword>
<dbReference type="InterPro" id="IPR024922">
    <property type="entry name" value="Rubredoxin"/>
</dbReference>
<dbReference type="Proteomes" id="UP000680656">
    <property type="component" value="Chromosome"/>
</dbReference>
<evidence type="ECO:0000256" key="4">
    <source>
        <dbReference type="ARBA" id="ARBA00022723"/>
    </source>
</evidence>
<evidence type="ECO:0000313" key="11">
    <source>
        <dbReference type="Proteomes" id="UP000680656"/>
    </source>
</evidence>
<dbReference type="PANTHER" id="PTHR47627">
    <property type="entry name" value="RUBREDOXIN"/>
    <property type="match status" value="1"/>
</dbReference>
<dbReference type="GO" id="GO:0043448">
    <property type="term" value="P:alkane catabolic process"/>
    <property type="evidence" value="ECO:0007669"/>
    <property type="project" value="TreeGrafter"/>
</dbReference>
<dbReference type="GO" id="GO:0005506">
    <property type="term" value="F:iron ion binding"/>
    <property type="evidence" value="ECO:0007669"/>
    <property type="project" value="InterPro"/>
</dbReference>
<feature type="binding site" evidence="8">
    <location>
        <position position="9"/>
    </location>
    <ligand>
        <name>Fe cation</name>
        <dbReference type="ChEBI" id="CHEBI:24875"/>
    </ligand>
</feature>
<dbReference type="GO" id="GO:0009055">
    <property type="term" value="F:electron transfer activity"/>
    <property type="evidence" value="ECO:0007669"/>
    <property type="project" value="InterPro"/>
</dbReference>
<dbReference type="InterPro" id="IPR050526">
    <property type="entry name" value="Rubredoxin_ET"/>
</dbReference>
<dbReference type="PROSITE" id="PS50903">
    <property type="entry name" value="RUBREDOXIN_LIKE"/>
    <property type="match status" value="1"/>
</dbReference>
<reference evidence="10 11" key="1">
    <citation type="submission" date="2021-05" db="EMBL/GenBank/DDBJ databases">
        <title>A novel Methanospirillum isolate from a pyrite-forming mixed culture.</title>
        <authorList>
            <person name="Bunk B."/>
            <person name="Sproer C."/>
            <person name="Spring S."/>
            <person name="Pester M."/>
        </authorList>
    </citation>
    <scope>NUCLEOTIDE SEQUENCE [LARGE SCALE GENOMIC DNA]</scope>
    <source>
        <strain evidence="10 11">J.3.6.1-F.2.7.3</strain>
    </source>
</reference>
<feature type="binding site" evidence="8">
    <location>
        <position position="42"/>
    </location>
    <ligand>
        <name>Fe cation</name>
        <dbReference type="ChEBI" id="CHEBI:24875"/>
    </ligand>
</feature>
<dbReference type="PANTHER" id="PTHR47627:SF1">
    <property type="entry name" value="RUBREDOXIN-1-RELATED"/>
    <property type="match status" value="1"/>
</dbReference>
<dbReference type="GeneID" id="65098328"/>
<evidence type="ECO:0000313" key="10">
    <source>
        <dbReference type="EMBL" id="QVV88430.1"/>
    </source>
</evidence>
<feature type="domain" description="Rubredoxin-like" evidence="9">
    <location>
        <begin position="1"/>
        <end position="52"/>
    </location>
</feature>
<dbReference type="FunFam" id="2.20.28.10:FF:000001">
    <property type="entry name" value="Rubredoxin"/>
    <property type="match status" value="1"/>
</dbReference>
<dbReference type="PRINTS" id="PR00163">
    <property type="entry name" value="RUBREDOXIN"/>
</dbReference>
<dbReference type="SUPFAM" id="SSF57802">
    <property type="entry name" value="Rubredoxin-like"/>
    <property type="match status" value="1"/>
</dbReference>
<dbReference type="Gene3D" id="2.20.28.10">
    <property type="match status" value="1"/>
</dbReference>
<keyword evidence="6 7" id="KW-0408">Iron</keyword>
<dbReference type="InterPro" id="IPR024934">
    <property type="entry name" value="Rubredoxin-like_dom"/>
</dbReference>
<evidence type="ECO:0000256" key="8">
    <source>
        <dbReference type="PIRSR" id="PIRSR000071-1"/>
    </source>
</evidence>
<comment type="cofactor">
    <cofactor evidence="7 8">
        <name>Fe(3+)</name>
        <dbReference type="ChEBI" id="CHEBI:29034"/>
    </cofactor>
    <text evidence="7 8">Binds 1 Fe(3+) ion per subunit.</text>
</comment>
<evidence type="ECO:0000256" key="1">
    <source>
        <dbReference type="ARBA" id="ARBA00002360"/>
    </source>
</evidence>